<evidence type="ECO:0000313" key="2">
    <source>
        <dbReference type="EMBL" id="MDP9795502.1"/>
    </source>
</evidence>
<proteinExistence type="predicted"/>
<dbReference type="EMBL" id="JAUSRA010000001">
    <property type="protein sequence ID" value="MDP9795502.1"/>
    <property type="molecule type" value="Genomic_DNA"/>
</dbReference>
<dbReference type="RefSeq" id="WP_306831382.1">
    <property type="nucleotide sequence ID" value="NZ_JAUSRA010000001.1"/>
</dbReference>
<dbReference type="Proteomes" id="UP001240984">
    <property type="component" value="Unassembled WGS sequence"/>
</dbReference>
<dbReference type="PROSITE" id="PS50231">
    <property type="entry name" value="RICIN_B_LECTIN"/>
    <property type="match status" value="1"/>
</dbReference>
<evidence type="ECO:0008006" key="4">
    <source>
        <dbReference type="Google" id="ProtNLM"/>
    </source>
</evidence>
<dbReference type="SUPFAM" id="SSF50370">
    <property type="entry name" value="Ricin B-like lectins"/>
    <property type="match status" value="1"/>
</dbReference>
<organism evidence="2 3">
    <name type="scientific">Catenuloplanes nepalensis</name>
    <dbReference type="NCBI Taxonomy" id="587533"/>
    <lineage>
        <taxon>Bacteria</taxon>
        <taxon>Bacillati</taxon>
        <taxon>Actinomycetota</taxon>
        <taxon>Actinomycetes</taxon>
        <taxon>Micromonosporales</taxon>
        <taxon>Micromonosporaceae</taxon>
        <taxon>Catenuloplanes</taxon>
    </lineage>
</organism>
<gene>
    <name evidence="2" type="ORF">J2S43_004014</name>
</gene>
<feature type="signal peptide" evidence="1">
    <location>
        <begin position="1"/>
        <end position="26"/>
    </location>
</feature>
<dbReference type="InterPro" id="IPR035992">
    <property type="entry name" value="Ricin_B-like_lectins"/>
</dbReference>
<evidence type="ECO:0000256" key="1">
    <source>
        <dbReference type="SAM" id="SignalP"/>
    </source>
</evidence>
<keyword evidence="3" id="KW-1185">Reference proteome</keyword>
<accession>A0ABT9MVM4</accession>
<keyword evidence="1" id="KW-0732">Signal</keyword>
<name>A0ABT9MVM4_9ACTN</name>
<dbReference type="Gene3D" id="2.80.10.50">
    <property type="match status" value="1"/>
</dbReference>
<protein>
    <recommendedName>
        <fullName evidence="4">Ricin B lectin domain-containing protein</fullName>
    </recommendedName>
</protein>
<reference evidence="2 3" key="1">
    <citation type="submission" date="2023-07" db="EMBL/GenBank/DDBJ databases">
        <title>Sequencing the genomes of 1000 actinobacteria strains.</title>
        <authorList>
            <person name="Klenk H.-P."/>
        </authorList>
    </citation>
    <scope>NUCLEOTIDE SEQUENCE [LARGE SCALE GENOMIC DNA]</scope>
    <source>
        <strain evidence="2 3">DSM 44710</strain>
    </source>
</reference>
<comment type="caution">
    <text evidence="2">The sequence shown here is derived from an EMBL/GenBank/DDBJ whole genome shotgun (WGS) entry which is preliminary data.</text>
</comment>
<sequence>MRIKARYVAVIAGALAAMALPGVAVASPGIDPSYIRNVGLDGCLTAVPDDTSDGHVVRVKPCDRSFEQIWLKKELDVDAVGRPVFMVRKNARECLELIGEELPDSGRLALRDCDENDPQQVFRASKADWSVPTWRVSNPPSGAWLKAYHQHEAPYVSATKEWPGAFAEWELLPIIG</sequence>
<evidence type="ECO:0000313" key="3">
    <source>
        <dbReference type="Proteomes" id="UP001240984"/>
    </source>
</evidence>
<feature type="chain" id="PRO_5046864033" description="Ricin B lectin domain-containing protein" evidence="1">
    <location>
        <begin position="27"/>
        <end position="176"/>
    </location>
</feature>